<feature type="compositionally biased region" description="Acidic residues" evidence="1">
    <location>
        <begin position="131"/>
        <end position="161"/>
    </location>
</feature>
<dbReference type="AlphaFoldDB" id="A0A2I2FFX2"/>
<feature type="compositionally biased region" description="Basic and acidic residues" evidence="1">
    <location>
        <begin position="175"/>
        <end position="202"/>
    </location>
</feature>
<keyword evidence="3" id="KW-1185">Reference proteome</keyword>
<dbReference type="Pfam" id="PF08297">
    <property type="entry name" value="U3_snoRNA_assoc"/>
    <property type="match status" value="1"/>
</dbReference>
<gene>
    <name evidence="2" type="ORF">BDW47DRAFT_13511</name>
</gene>
<name>A0A2I2FFX2_ASPCN</name>
<dbReference type="GO" id="GO:0006364">
    <property type="term" value="P:rRNA processing"/>
    <property type="evidence" value="ECO:0007669"/>
    <property type="project" value="InterPro"/>
</dbReference>
<reference evidence="2 3" key="1">
    <citation type="submission" date="2017-12" db="EMBL/GenBank/DDBJ databases">
        <authorList>
            <consortium name="DOE Joint Genome Institute"/>
            <person name="Haridas S."/>
            <person name="Kjaerbolling I."/>
            <person name="Vesth T.C."/>
            <person name="Frisvad J.C."/>
            <person name="Nybo J.L."/>
            <person name="Theobald S."/>
            <person name="Kuo A."/>
            <person name="Bowyer P."/>
            <person name="Matsuda Y."/>
            <person name="Mondo S."/>
            <person name="Lyhne E.K."/>
            <person name="Kogle M.E."/>
            <person name="Clum A."/>
            <person name="Lipzen A."/>
            <person name="Salamov A."/>
            <person name="Ngan C.Y."/>
            <person name="Daum C."/>
            <person name="Chiniquy J."/>
            <person name="Barry K."/>
            <person name="LaButti K."/>
            <person name="Simmons B.A."/>
            <person name="Magnuson J.K."/>
            <person name="Mortensen U.H."/>
            <person name="Larsen T.O."/>
            <person name="Grigoriev I.V."/>
            <person name="Baker S.E."/>
            <person name="Andersen M.R."/>
            <person name="Nordberg H.P."/>
            <person name="Cantor M.N."/>
            <person name="Hua S.X."/>
        </authorList>
    </citation>
    <scope>NUCLEOTIDE SEQUENCE [LARGE SCALE GENOMIC DNA]</scope>
    <source>
        <strain evidence="2 3">CBS 102.13</strain>
    </source>
</reference>
<dbReference type="GeneID" id="36525408"/>
<evidence type="ECO:0000313" key="2">
    <source>
        <dbReference type="EMBL" id="PLB39523.1"/>
    </source>
</evidence>
<dbReference type="EMBL" id="KZ559129">
    <property type="protein sequence ID" value="PLB39523.1"/>
    <property type="molecule type" value="Genomic_DNA"/>
</dbReference>
<organism evidence="2 3">
    <name type="scientific">Aspergillus candidus</name>
    <dbReference type="NCBI Taxonomy" id="41067"/>
    <lineage>
        <taxon>Eukaryota</taxon>
        <taxon>Fungi</taxon>
        <taxon>Dikarya</taxon>
        <taxon>Ascomycota</taxon>
        <taxon>Pezizomycotina</taxon>
        <taxon>Eurotiomycetes</taxon>
        <taxon>Eurotiomycetidae</taxon>
        <taxon>Eurotiales</taxon>
        <taxon>Aspergillaceae</taxon>
        <taxon>Aspergillus</taxon>
        <taxon>Aspergillus subgen. Circumdati</taxon>
    </lineage>
</organism>
<proteinExistence type="predicted"/>
<feature type="compositionally biased region" description="Low complexity" evidence="1">
    <location>
        <begin position="309"/>
        <end position="320"/>
    </location>
</feature>
<feature type="compositionally biased region" description="Polar residues" evidence="1">
    <location>
        <begin position="163"/>
        <end position="172"/>
    </location>
</feature>
<protein>
    <submittedName>
        <fullName evidence="2">Immediate-early protein</fullName>
    </submittedName>
</protein>
<dbReference type="RefSeq" id="XP_024673535.1">
    <property type="nucleotide sequence ID" value="XM_024818248.1"/>
</dbReference>
<dbReference type="InterPro" id="IPR013268">
    <property type="entry name" value="UTP16"/>
</dbReference>
<evidence type="ECO:0000313" key="3">
    <source>
        <dbReference type="Proteomes" id="UP000234585"/>
    </source>
</evidence>
<dbReference type="OrthoDB" id="5423707at2759"/>
<feature type="region of interest" description="Disordered" evidence="1">
    <location>
        <begin position="1"/>
        <end position="270"/>
    </location>
</feature>
<feature type="region of interest" description="Disordered" evidence="1">
    <location>
        <begin position="299"/>
        <end position="353"/>
    </location>
</feature>
<dbReference type="Proteomes" id="UP000234585">
    <property type="component" value="Unassembled WGS sequence"/>
</dbReference>
<sequence>MFSHIVTAAKGLFAGQNSDPDLPTSDSRELPASKSNKSKMVTATRRRSFPPADEQESAVSGVQDTNSKRKSGATKSDKPETQRSKRRKRTSLEAAQDSENGTSNEKPEVAEEPSAQPEQNQPTKHFRFGSEEPELPLDTTAEEPAGDEQENDSSDDDDDAPEQVNNSAQVLQAKTEAKKLERARQIEEQLKREKRKQLDALRKQQAKSSTKKRERPDDMLSESTETLQGSNTQDARRSALPALLPDDILNAEPVARPPTPPAEGMGIVHRKPNKLRFLEKSEKAPKDVDMGDVTIRVLDGDSSRKKAKTTTLPPKTAKPARNAKQNWLNRGRSTGQVNGLRRTTGGTGGFVRK</sequence>
<feature type="compositionally biased region" description="Polar residues" evidence="1">
    <location>
        <begin position="323"/>
        <end position="337"/>
    </location>
</feature>
<accession>A0A2I2FFX2</accession>
<dbReference type="GO" id="GO:0030515">
    <property type="term" value="F:snoRNA binding"/>
    <property type="evidence" value="ECO:0007669"/>
    <property type="project" value="InterPro"/>
</dbReference>
<dbReference type="STRING" id="41067.A0A2I2FFX2"/>
<evidence type="ECO:0000256" key="1">
    <source>
        <dbReference type="SAM" id="MobiDB-lite"/>
    </source>
</evidence>
<feature type="compositionally biased region" description="Polar residues" evidence="1">
    <location>
        <begin position="221"/>
        <end position="233"/>
    </location>
</feature>